<evidence type="ECO:0000256" key="1">
    <source>
        <dbReference type="ARBA" id="ARBA00022987"/>
    </source>
</evidence>
<gene>
    <name evidence="4" type="ORF">CKO42_15335</name>
</gene>
<dbReference type="GO" id="GO:0031411">
    <property type="term" value="C:gas vesicle"/>
    <property type="evidence" value="ECO:0007669"/>
    <property type="project" value="UniProtKB-SubCell"/>
</dbReference>
<keyword evidence="5" id="KW-1185">Reference proteome</keyword>
<comment type="similarity">
    <text evidence="3">Belongs to the gas vesicle GvpF/GvpL family.</text>
</comment>
<evidence type="ECO:0008006" key="6">
    <source>
        <dbReference type="Google" id="ProtNLM"/>
    </source>
</evidence>
<dbReference type="InterPro" id="IPR009430">
    <property type="entry name" value="GvpL/GvpF"/>
</dbReference>
<dbReference type="AlphaFoldDB" id="A0A9X0WAA5"/>
<evidence type="ECO:0000256" key="3">
    <source>
        <dbReference type="ARBA" id="ARBA00035643"/>
    </source>
</evidence>
<proteinExistence type="inferred from homology"/>
<dbReference type="EMBL" id="NRRY01000026">
    <property type="protein sequence ID" value="MBK1619791.1"/>
    <property type="molecule type" value="Genomic_DNA"/>
</dbReference>
<evidence type="ECO:0000313" key="5">
    <source>
        <dbReference type="Proteomes" id="UP001138768"/>
    </source>
</evidence>
<evidence type="ECO:0000313" key="4">
    <source>
        <dbReference type="EMBL" id="MBK1619791.1"/>
    </source>
</evidence>
<accession>A0A9X0WAA5</accession>
<evidence type="ECO:0000256" key="2">
    <source>
        <dbReference type="ARBA" id="ARBA00035108"/>
    </source>
</evidence>
<dbReference type="Pfam" id="PF06386">
    <property type="entry name" value="GvpL_GvpF"/>
    <property type="match status" value="1"/>
</dbReference>
<reference evidence="4 5" key="1">
    <citation type="journal article" date="2020" name="Microorganisms">
        <title>Osmotic Adaptation and Compatible Solute Biosynthesis of Phototrophic Bacteria as Revealed from Genome Analyses.</title>
        <authorList>
            <person name="Imhoff J.F."/>
            <person name="Rahn T."/>
            <person name="Kunzel S."/>
            <person name="Keller A."/>
            <person name="Neulinger S.C."/>
        </authorList>
    </citation>
    <scope>NUCLEOTIDE SEQUENCE [LARGE SCALE GENOMIC DNA]</scope>
    <source>
        <strain evidence="4 5">DSM 25653</strain>
    </source>
</reference>
<sequence>MARNVKSQGGKFIYALVDVGEESPAYRVTGLNKERVYGINVGNIGAVVSDIQSGRVRPERRHLMAHRAVLAHLLELGSVLPMRFGTIASSSPAVQALLSSNRVAIEEQLQRVRQRVEMGLRVSWDVGNIYEYFVSMHPILREMRDYVMQEEHNRREEKIELGRMFDRLVQEERERHTAAVIEVLRGYCEEVVANPTKHEKEVMNLACLVDKAGQAEFEKGVFQASKRFNNDFLFDYNGPWAPHNFVGLDLQTPSQSANRAAVG</sequence>
<comment type="caution">
    <text evidence="4">The sequence shown here is derived from an EMBL/GenBank/DDBJ whole genome shotgun (WGS) entry which is preliminary data.</text>
</comment>
<dbReference type="PANTHER" id="PTHR36852:SF1">
    <property type="entry name" value="PROTEIN GVPL 2"/>
    <property type="match status" value="1"/>
</dbReference>
<name>A0A9X0WAA5_9GAMM</name>
<dbReference type="RefSeq" id="WP_200245887.1">
    <property type="nucleotide sequence ID" value="NZ_NRRY01000026.1"/>
</dbReference>
<keyword evidence="1" id="KW-0304">Gas vesicle</keyword>
<organism evidence="4 5">
    <name type="scientific">Lamprobacter modestohalophilus</name>
    <dbReference type="NCBI Taxonomy" id="1064514"/>
    <lineage>
        <taxon>Bacteria</taxon>
        <taxon>Pseudomonadati</taxon>
        <taxon>Pseudomonadota</taxon>
        <taxon>Gammaproteobacteria</taxon>
        <taxon>Chromatiales</taxon>
        <taxon>Chromatiaceae</taxon>
        <taxon>Lamprobacter</taxon>
    </lineage>
</organism>
<protein>
    <recommendedName>
        <fullName evidence="6">Gas vesicle synthesis GvpLGvpF</fullName>
    </recommendedName>
</protein>
<dbReference type="Proteomes" id="UP001138768">
    <property type="component" value="Unassembled WGS sequence"/>
</dbReference>
<dbReference type="GO" id="GO:0031412">
    <property type="term" value="P:gas vesicle organization"/>
    <property type="evidence" value="ECO:0007669"/>
    <property type="project" value="InterPro"/>
</dbReference>
<dbReference type="PANTHER" id="PTHR36852">
    <property type="entry name" value="PROTEIN GVPL 2"/>
    <property type="match status" value="1"/>
</dbReference>
<comment type="subcellular location">
    <subcellularLocation>
        <location evidence="2">Gas vesicle</location>
    </subcellularLocation>
</comment>